<evidence type="ECO:0000313" key="3">
    <source>
        <dbReference type="Proteomes" id="UP000178587"/>
    </source>
</evidence>
<accession>A0A1F6EJ03</accession>
<keyword evidence="1" id="KW-0472">Membrane</keyword>
<evidence type="ECO:0000313" key="2">
    <source>
        <dbReference type="EMBL" id="OGG73610.1"/>
    </source>
</evidence>
<comment type="caution">
    <text evidence="2">The sequence shown here is derived from an EMBL/GenBank/DDBJ whole genome shotgun (WGS) entry which is preliminary data.</text>
</comment>
<proteinExistence type="predicted"/>
<feature type="transmembrane region" description="Helical" evidence="1">
    <location>
        <begin position="28"/>
        <end position="45"/>
    </location>
</feature>
<keyword evidence="1" id="KW-0812">Transmembrane</keyword>
<evidence type="ECO:0000256" key="1">
    <source>
        <dbReference type="SAM" id="Phobius"/>
    </source>
</evidence>
<organism evidence="2 3">
    <name type="scientific">Candidatus Kaiserbacteria bacterium RIFCSPLOWO2_01_FULL_50_24</name>
    <dbReference type="NCBI Taxonomy" id="1798507"/>
    <lineage>
        <taxon>Bacteria</taxon>
        <taxon>Candidatus Kaiseribacteriota</taxon>
    </lineage>
</organism>
<dbReference type="STRING" id="1798507.A3A34_02960"/>
<gene>
    <name evidence="2" type="ORF">A3A34_02960</name>
</gene>
<sequence length="69" mass="7657">MTIDTLIMLSGAFVAALPFLGFPNTWDAALFLVAGIFIIALGIAVRRRVSKRERRLETEVSTEHDAPRN</sequence>
<protein>
    <submittedName>
        <fullName evidence="2">Uncharacterized protein</fullName>
    </submittedName>
</protein>
<name>A0A1F6EJ03_9BACT</name>
<dbReference type="EMBL" id="MFLU01000016">
    <property type="protein sequence ID" value="OGG73610.1"/>
    <property type="molecule type" value="Genomic_DNA"/>
</dbReference>
<reference evidence="2 3" key="1">
    <citation type="journal article" date="2016" name="Nat. Commun.">
        <title>Thousands of microbial genomes shed light on interconnected biogeochemical processes in an aquifer system.</title>
        <authorList>
            <person name="Anantharaman K."/>
            <person name="Brown C.T."/>
            <person name="Hug L.A."/>
            <person name="Sharon I."/>
            <person name="Castelle C.J."/>
            <person name="Probst A.J."/>
            <person name="Thomas B.C."/>
            <person name="Singh A."/>
            <person name="Wilkins M.J."/>
            <person name="Karaoz U."/>
            <person name="Brodie E.L."/>
            <person name="Williams K.H."/>
            <person name="Hubbard S.S."/>
            <person name="Banfield J.F."/>
        </authorList>
    </citation>
    <scope>NUCLEOTIDE SEQUENCE [LARGE SCALE GENOMIC DNA]</scope>
</reference>
<keyword evidence="1" id="KW-1133">Transmembrane helix</keyword>
<dbReference type="Proteomes" id="UP000178587">
    <property type="component" value="Unassembled WGS sequence"/>
</dbReference>
<feature type="transmembrane region" description="Helical" evidence="1">
    <location>
        <begin position="5"/>
        <end position="22"/>
    </location>
</feature>
<dbReference type="AlphaFoldDB" id="A0A1F6EJ03"/>